<dbReference type="InterPro" id="IPR004843">
    <property type="entry name" value="Calcineurin-like_PHP"/>
</dbReference>
<organism evidence="2 3">
    <name type="scientific">Desulfosarcina alkanivorans</name>
    <dbReference type="NCBI Taxonomy" id="571177"/>
    <lineage>
        <taxon>Bacteria</taxon>
        <taxon>Pseudomonadati</taxon>
        <taxon>Thermodesulfobacteriota</taxon>
        <taxon>Desulfobacteria</taxon>
        <taxon>Desulfobacterales</taxon>
        <taxon>Desulfosarcinaceae</taxon>
        <taxon>Desulfosarcina</taxon>
    </lineage>
</organism>
<sequence length="1128" mass="128477">MVEISFLHFTDLHWGQHGLGHFWPTYKTKLKEDLKKMREKVGRNWDFVLFTGDLAFSGQSNEYETLTEVLQEVWEWFKEDGSEPFFIPVPGNHDLRRLDDANPVAISLSYWEDKPNLREEFWSNPNSEYRKTLREAFHGYTEWLGSKPVPMPDNFQSGILPGDFSLSISLNDFKLGIIGLNSAFLQLTQEDFREKIVLSAKQIIPIMDSSPDDWCKKHHFNIFMTHHNPSWLSESSLREFRAEIYPPDRFNLHIFGHLHEAMGIELSEGGSTSRKFRQGPSLLGLEKYGTRDEIRTHGYIANKIEIQGPSGTERYWPRILVKKAGGYHGFDPDTKFERDSDDSVSSVFKLTQDEEADLIENAIENNQNEFQNIASEDEGIHSIEENDDSLEQDLTAKDEEKSTTLPRFIWKLHSHHQAIRQAEQASLEKTLLEKRCGIIVSDWGLGKIGFIGTVLARLEKSDPVEVFKVSCSETETLEQMDTIFRQQLGFSFQETMNLLSNLPRPVLFMDDFSPNLLEEIRGKEQPGETFLQPLLDFCPTLLIIIAMRQAPKNPLYDVIHLRALEIPDTKLYAQKHDITVEELKDPNIIEALHMKSDGLPMHLDMIIEQLQVSSLNEILTLDDGVSSLDKESEPVPIALQKAVRSLAESNDKYKKRSAKLLQVLSFLPAGESLSALKRVFPTQPFYPQNAVDLFKFDLVQAENPMEFTKTEDHASDLFRSGITGEEKRLVVPRQVRDYVKSITPEADLIDITRATLFLMFGDNWLSGNALLQPKRKRTLRGVRGLGPGNEHAVAVSYLRQSIKENEPAKIRKSIKLAISLASAYADASKYRDCAIVADEYLSITTGLLTEEENKHLSILLARGLRMTGKRNKALALLDSVIENNDESITKDERAEIELLRALILEKNRDKDGALEAANRVLNLASKGSGRHDHALSVIIDIETCGKERIENLARHEKAARGRGNLVVANNIALDIYSELTDEDAKSAALESVIKCKKDPYNKIRALVNKANLANKNGSSISLSIAEKAMLRQAYSFLFTQRLGNLFDECHKVLWKLFKIEDNLNYLLLMFRLSSFVWRLQGNIETEKTYAIQIRETAEKGLIPKAQRKVVMAFEYFKKRLGFFISDVN</sequence>
<keyword evidence="3" id="KW-1185">Reference proteome</keyword>
<dbReference type="SUPFAM" id="SSF48452">
    <property type="entry name" value="TPR-like"/>
    <property type="match status" value="1"/>
</dbReference>
<dbReference type="Proteomes" id="UP000427906">
    <property type="component" value="Chromosome"/>
</dbReference>
<protein>
    <recommendedName>
        <fullName evidence="1">Calcineurin-like phosphoesterase domain-containing protein</fullName>
    </recommendedName>
</protein>
<proteinExistence type="predicted"/>
<dbReference type="Gene3D" id="1.25.40.10">
    <property type="entry name" value="Tetratricopeptide repeat domain"/>
    <property type="match status" value="1"/>
</dbReference>
<evidence type="ECO:0000259" key="1">
    <source>
        <dbReference type="Pfam" id="PF00149"/>
    </source>
</evidence>
<gene>
    <name evidence="2" type="ORF">DSCA_05390</name>
</gene>
<dbReference type="PANTHER" id="PTHR31302">
    <property type="entry name" value="TRANSMEMBRANE PROTEIN WITH METALLOPHOSPHOESTERASE DOMAIN-RELATED"/>
    <property type="match status" value="1"/>
</dbReference>
<dbReference type="Pfam" id="PF00149">
    <property type="entry name" value="Metallophos"/>
    <property type="match status" value="1"/>
</dbReference>
<accession>A0A5K7YFR8</accession>
<dbReference type="SUPFAM" id="SSF56300">
    <property type="entry name" value="Metallo-dependent phosphatases"/>
    <property type="match status" value="1"/>
</dbReference>
<dbReference type="OrthoDB" id="9811542at2"/>
<dbReference type="InterPro" id="IPR051158">
    <property type="entry name" value="Metallophosphoesterase_sf"/>
</dbReference>
<reference evidence="2 3" key="1">
    <citation type="submission" date="2019-11" db="EMBL/GenBank/DDBJ databases">
        <title>Comparative genomics of hydrocarbon-degrading Desulfosarcina strains.</title>
        <authorList>
            <person name="Watanabe M."/>
            <person name="Kojima H."/>
            <person name="Fukui M."/>
        </authorList>
    </citation>
    <scope>NUCLEOTIDE SEQUENCE [LARGE SCALE GENOMIC DNA]</scope>
    <source>
        <strain evidence="2 3">PL12</strain>
    </source>
</reference>
<evidence type="ECO:0000313" key="2">
    <source>
        <dbReference type="EMBL" id="BBO66609.1"/>
    </source>
</evidence>
<dbReference type="GO" id="GO:0016787">
    <property type="term" value="F:hydrolase activity"/>
    <property type="evidence" value="ECO:0007669"/>
    <property type="project" value="InterPro"/>
</dbReference>
<dbReference type="Gene3D" id="3.60.21.10">
    <property type="match status" value="1"/>
</dbReference>
<evidence type="ECO:0000313" key="3">
    <source>
        <dbReference type="Proteomes" id="UP000427906"/>
    </source>
</evidence>
<dbReference type="InterPro" id="IPR011990">
    <property type="entry name" value="TPR-like_helical_dom_sf"/>
</dbReference>
<dbReference type="InterPro" id="IPR029052">
    <property type="entry name" value="Metallo-depent_PP-like"/>
</dbReference>
<dbReference type="KEGG" id="dalk:DSCA_05390"/>
<feature type="domain" description="Calcineurin-like phosphoesterase" evidence="1">
    <location>
        <begin position="5"/>
        <end position="260"/>
    </location>
</feature>
<dbReference type="AlphaFoldDB" id="A0A5K7YFR8"/>
<name>A0A5K7YFR8_9BACT</name>
<dbReference type="RefSeq" id="WP_155314957.1">
    <property type="nucleotide sequence ID" value="NZ_AP021874.1"/>
</dbReference>
<dbReference type="EMBL" id="AP021874">
    <property type="protein sequence ID" value="BBO66609.1"/>
    <property type="molecule type" value="Genomic_DNA"/>
</dbReference>
<dbReference type="CDD" id="cd00838">
    <property type="entry name" value="MPP_superfamily"/>
    <property type="match status" value="1"/>
</dbReference>